<evidence type="ECO:0000313" key="1">
    <source>
        <dbReference type="EMBL" id="BAQ02598.2"/>
    </source>
</evidence>
<dbReference type="Proteomes" id="UP000203794">
    <property type="component" value="Segment"/>
</dbReference>
<name>A0A0A8J992_9CAUD</name>
<keyword evidence="2" id="KW-1185">Reference proteome</keyword>
<accession>A0A0A8J992</accession>
<sequence length="372" mass="43048">MTYPTEEYEMSEEKKESTIYLPSTGELVKAEVKDIPPWEEIPEVLHSDSASTDNLKVVNDELVWPKAVEGTEISEGDKVEMKVEFAGGWGAELPPEQQTPTEQPGIPTDKLREVTVPFAADKIREYFQDKSLFFIANYSESKLKGGAFLTYLSNINIPSDVKFNTPISYDEYAEIMKAYMEQPGVINCAGLHVMAAEMLLVAKGLPYERSPYALPISEEILKKFIEEHKDLVEKWLHFIDSTQVFALRSIKALNDFYNPDTRFPTVEDRSYVGWNIAQLFRIPEFIAVYFSIPNVEYKLSYFKDQYEEYMFKNETLAKYFQSQNNFAALYFMHYASGLFKPEDINHGLFRIGVFDPESEFFEKTPYDFRLQE</sequence>
<organism evidence="1 2">
    <name type="scientific">Ralstonia phage RSL2</name>
    <dbReference type="NCBI Taxonomy" id="1585840"/>
    <lineage>
        <taxon>Viruses</taxon>
        <taxon>Duplodnaviria</taxon>
        <taxon>Heunggongvirae</taxon>
        <taxon>Uroviricota</taxon>
        <taxon>Caudoviricetes</taxon>
        <taxon>Chimalliviridae</taxon>
        <taxon>Chiangmaivirus</taxon>
        <taxon>Chiangmaivirus RSL2</taxon>
    </lineage>
</organism>
<reference evidence="1 2" key="1">
    <citation type="submission" date="2014-12" db="EMBL/GenBank/DDBJ databases">
        <title>Genome analysis of a novel jumbo phage RSL2 infecting the phytopathogen Ralstonia solanacearum.</title>
        <authorList>
            <person name="Kawasaki T."/>
            <person name="Fujie M."/>
            <person name="Chatchawankanphanich O."/>
            <person name="Ogata H."/>
            <person name="Yamada T."/>
        </authorList>
    </citation>
    <scope>NUCLEOTIDE SEQUENCE [LARGE SCALE GENOMIC DNA]</scope>
    <source>
        <strain evidence="1 2">RSL2</strain>
    </source>
</reference>
<evidence type="ECO:0000313" key="2">
    <source>
        <dbReference type="Proteomes" id="UP000203794"/>
    </source>
</evidence>
<proteinExistence type="predicted"/>
<dbReference type="EMBL" id="AP014693">
    <property type="protein sequence ID" value="BAQ02598.2"/>
    <property type="molecule type" value="Genomic_DNA"/>
</dbReference>
<protein>
    <submittedName>
        <fullName evidence="1">Uncharacterized protein</fullName>
    </submittedName>
</protein>